<dbReference type="Proteomes" id="UP000595437">
    <property type="component" value="Chromosome 10"/>
</dbReference>
<protein>
    <submittedName>
        <fullName evidence="1">Uncharacterized protein</fullName>
    </submittedName>
</protein>
<organism evidence="1 2">
    <name type="scientific">Caligus rogercresseyi</name>
    <name type="common">Sea louse</name>
    <dbReference type="NCBI Taxonomy" id="217165"/>
    <lineage>
        <taxon>Eukaryota</taxon>
        <taxon>Metazoa</taxon>
        <taxon>Ecdysozoa</taxon>
        <taxon>Arthropoda</taxon>
        <taxon>Crustacea</taxon>
        <taxon>Multicrustacea</taxon>
        <taxon>Hexanauplia</taxon>
        <taxon>Copepoda</taxon>
        <taxon>Siphonostomatoida</taxon>
        <taxon>Caligidae</taxon>
        <taxon>Caligus</taxon>
    </lineage>
</organism>
<accession>A0A7T8K0P6</accession>
<dbReference type="EMBL" id="CP045899">
    <property type="protein sequence ID" value="QQP41439.1"/>
    <property type="molecule type" value="Genomic_DNA"/>
</dbReference>
<evidence type="ECO:0000313" key="2">
    <source>
        <dbReference type="Proteomes" id="UP000595437"/>
    </source>
</evidence>
<proteinExistence type="predicted"/>
<sequence>MTLNIISPEANTIGVAVAEGDLSEDEKSLAQPQAEPEPPSKVIAGLVLHQSHCNLLKILGLKLRASTKLEA</sequence>
<evidence type="ECO:0000313" key="1">
    <source>
        <dbReference type="EMBL" id="QQP41439.1"/>
    </source>
</evidence>
<keyword evidence="2" id="KW-1185">Reference proteome</keyword>
<name>A0A7T8K0P6_CALRO</name>
<gene>
    <name evidence="1" type="ORF">FKW44_015806</name>
</gene>
<reference evidence="2" key="1">
    <citation type="submission" date="2021-01" db="EMBL/GenBank/DDBJ databases">
        <title>Caligus Genome Assembly.</title>
        <authorList>
            <person name="Gallardo-Escarate C."/>
        </authorList>
    </citation>
    <scope>NUCLEOTIDE SEQUENCE [LARGE SCALE GENOMIC DNA]</scope>
</reference>
<dbReference type="AlphaFoldDB" id="A0A7T8K0P6"/>